<sequence>EDIADRAERDKNIMFDCLDGIDIDKITSDGLSIRVGDKVLKLNVISQTPIPEVAEIKEEFRQKLNQQQRLIKSKINDKINEITEYHHSMRMEYQRKEKELKSILARSAPMPDVTYSHAQQGLSVVKGDGKDRLIWLVQGVYWPKTLDHKQIDPKFSKKMISNIVFMIETSGQSVTSASTRKPIGLDYFSHYHQSRPDCWGKWKRATIWKNPTDIIKIAREAEAVLENINTGSIAEPNPRGLPRKSTLGRHLIEDKKS</sequence>
<feature type="region of interest" description="Disordered" evidence="1">
    <location>
        <begin position="233"/>
        <end position="257"/>
    </location>
</feature>
<gene>
    <name evidence="2" type="ORF">S01H1_55887</name>
</gene>
<evidence type="ECO:0000313" key="2">
    <source>
        <dbReference type="EMBL" id="GAG14801.1"/>
    </source>
</evidence>
<feature type="non-terminal residue" evidence="2">
    <location>
        <position position="1"/>
    </location>
</feature>
<dbReference type="EMBL" id="BARS01036347">
    <property type="protein sequence ID" value="GAG14801.1"/>
    <property type="molecule type" value="Genomic_DNA"/>
</dbReference>
<protein>
    <submittedName>
        <fullName evidence="2">Uncharacterized protein</fullName>
    </submittedName>
</protein>
<evidence type="ECO:0000256" key="1">
    <source>
        <dbReference type="SAM" id="MobiDB-lite"/>
    </source>
</evidence>
<dbReference type="AlphaFoldDB" id="X0WQ41"/>
<name>X0WQ41_9ZZZZ</name>
<accession>X0WQ41</accession>
<organism evidence="2">
    <name type="scientific">marine sediment metagenome</name>
    <dbReference type="NCBI Taxonomy" id="412755"/>
    <lineage>
        <taxon>unclassified sequences</taxon>
        <taxon>metagenomes</taxon>
        <taxon>ecological metagenomes</taxon>
    </lineage>
</organism>
<comment type="caution">
    <text evidence="2">The sequence shown here is derived from an EMBL/GenBank/DDBJ whole genome shotgun (WGS) entry which is preliminary data.</text>
</comment>
<reference evidence="2" key="1">
    <citation type="journal article" date="2014" name="Front. Microbiol.">
        <title>High frequency of phylogenetically diverse reductive dehalogenase-homologous genes in deep subseafloor sedimentary metagenomes.</title>
        <authorList>
            <person name="Kawai M."/>
            <person name="Futagami T."/>
            <person name="Toyoda A."/>
            <person name="Takaki Y."/>
            <person name="Nishi S."/>
            <person name="Hori S."/>
            <person name="Arai W."/>
            <person name="Tsubouchi T."/>
            <person name="Morono Y."/>
            <person name="Uchiyama I."/>
            <person name="Ito T."/>
            <person name="Fujiyama A."/>
            <person name="Inagaki F."/>
            <person name="Takami H."/>
        </authorList>
    </citation>
    <scope>NUCLEOTIDE SEQUENCE</scope>
    <source>
        <strain evidence="2">Expedition CK06-06</strain>
    </source>
</reference>
<feature type="non-terminal residue" evidence="2">
    <location>
        <position position="257"/>
    </location>
</feature>
<proteinExistence type="predicted"/>